<keyword evidence="2" id="KW-1185">Reference proteome</keyword>
<dbReference type="Proteomes" id="UP001627154">
    <property type="component" value="Unassembled WGS sequence"/>
</dbReference>
<gene>
    <name evidence="1" type="ORF">TKK_016806</name>
</gene>
<proteinExistence type="predicted"/>
<sequence>MSANAPREHTYIPVKATDLSARVFLFSRALLCSARYSNSRTCLAIRQLRLLSERSSLSFSVLRTKDANAIVKDGFCNSCTFER</sequence>
<accession>A0ABD2W3I4</accession>
<reference evidence="1 2" key="1">
    <citation type="journal article" date="2024" name="bioRxiv">
        <title>A reference genome for Trichogramma kaykai: A tiny desert-dwelling parasitoid wasp with competing sex-ratio distorters.</title>
        <authorList>
            <person name="Culotta J."/>
            <person name="Lindsey A.R."/>
        </authorList>
    </citation>
    <scope>NUCLEOTIDE SEQUENCE [LARGE SCALE GENOMIC DNA]</scope>
    <source>
        <strain evidence="1 2">KSX58</strain>
    </source>
</reference>
<name>A0ABD2W3I4_9HYME</name>
<comment type="caution">
    <text evidence="1">The sequence shown here is derived from an EMBL/GenBank/DDBJ whole genome shotgun (WGS) entry which is preliminary data.</text>
</comment>
<organism evidence="1 2">
    <name type="scientific">Trichogramma kaykai</name>
    <dbReference type="NCBI Taxonomy" id="54128"/>
    <lineage>
        <taxon>Eukaryota</taxon>
        <taxon>Metazoa</taxon>
        <taxon>Ecdysozoa</taxon>
        <taxon>Arthropoda</taxon>
        <taxon>Hexapoda</taxon>
        <taxon>Insecta</taxon>
        <taxon>Pterygota</taxon>
        <taxon>Neoptera</taxon>
        <taxon>Endopterygota</taxon>
        <taxon>Hymenoptera</taxon>
        <taxon>Apocrita</taxon>
        <taxon>Proctotrupomorpha</taxon>
        <taxon>Chalcidoidea</taxon>
        <taxon>Trichogrammatidae</taxon>
        <taxon>Trichogramma</taxon>
    </lineage>
</organism>
<protein>
    <submittedName>
        <fullName evidence="1">Uncharacterized protein</fullName>
    </submittedName>
</protein>
<evidence type="ECO:0000313" key="2">
    <source>
        <dbReference type="Proteomes" id="UP001627154"/>
    </source>
</evidence>
<dbReference type="EMBL" id="JBJJXI010000136">
    <property type="protein sequence ID" value="KAL3387682.1"/>
    <property type="molecule type" value="Genomic_DNA"/>
</dbReference>
<evidence type="ECO:0000313" key="1">
    <source>
        <dbReference type="EMBL" id="KAL3387682.1"/>
    </source>
</evidence>
<dbReference type="AlphaFoldDB" id="A0ABD2W3I4"/>